<dbReference type="PROSITE" id="PS00622">
    <property type="entry name" value="HTH_LUXR_1"/>
    <property type="match status" value="1"/>
</dbReference>
<dbReference type="SUPFAM" id="SSF46894">
    <property type="entry name" value="C-terminal effector domain of the bipartite response regulators"/>
    <property type="match status" value="1"/>
</dbReference>
<sequence>MLAGRDQELDHVTTTLADARAGVGRVVLLRGEAGVGKSAILRETVAVAAATDMTVLSARGVEAEADLPFAALHRLLRPVLGHVDRLPPPQAGALRTAFGMESGRSDDRFLLSLAVLTLIGEVAEERPVLCVIDDVHWLDTASMDALTFAARRLDAEPVAMVLAVREGADGHLRLGDLPTLHLTPLGLSAATDLLTAEVGAGVHPDVCVRLATAAGGNPLALVELARALHPEQLAGRQPLPAPLPVTAQMESTFGQQVRRLPSDTQQMLLVVAADDTGRLSTVLDAARRLGVGDTALGAAERIDVVRVTDGGLEFRHPLLRSAVYHGATFSDRQAAHRALADALGGEADRDRRTWHLAAAAVGPDADIADALEEAANGADRRGAFGTAATALERSAELTADTDRRAIRFANAAERAWRANQHDRAALLLDRSRSLATSPATRGRVEYLRGMAQLAAGMSTDAYRIVRDAAEDLAATDPAGALQLLLFATEAAATAIDTDAVVSLGELALRLQVDDGPREQFFVDVLAGTADLFAGRAGDGVIRLRRAITVAADFTEPTLLMVAGRVAFYCGDDEAAHRLSATAVSLARDAGDVGIVPIAGARAGLADLLAGRWAQGEAAATEAVGLAEVVGQPTISGHGLACLAVHAAMRGHTERCQGYVDRALGVAAGRPMEFIEDWVRWAQGISGLAVDQPDTAYGRLYEIRHPVVVVLSGLDRVESALRAGELDTAVRWTSELGDYAKAAAQPWALARAAHSRALLADMPDAERFFDEALDHHARAHRPFERARAQLDYGATLRRARRRTAARGHLKAAFDTFDALGADPWSERAQVELRACGQSVRKRDDSSRRQLTPQESQVANFVAQGLSNTDVAAKLFLSRRTIDFHLRNVFTKLGVTSRTELARVLAESVTH</sequence>
<dbReference type="Pfam" id="PF13191">
    <property type="entry name" value="AAA_16"/>
    <property type="match status" value="1"/>
</dbReference>
<evidence type="ECO:0000313" key="5">
    <source>
        <dbReference type="Proteomes" id="UP000550501"/>
    </source>
</evidence>
<gene>
    <name evidence="4" type="ORF">FHR72_003968</name>
</gene>
<evidence type="ECO:0000256" key="1">
    <source>
        <dbReference type="ARBA" id="ARBA00022741"/>
    </source>
</evidence>
<dbReference type="SUPFAM" id="SSF52540">
    <property type="entry name" value="P-loop containing nucleoside triphosphate hydrolases"/>
    <property type="match status" value="1"/>
</dbReference>
<reference evidence="4 5" key="1">
    <citation type="submission" date="2020-08" db="EMBL/GenBank/DDBJ databases">
        <title>The Agave Microbiome: Exploring the role of microbial communities in plant adaptations to desert environments.</title>
        <authorList>
            <person name="Partida-Martinez L.P."/>
        </authorList>
    </citation>
    <scope>NUCLEOTIDE SEQUENCE [LARGE SCALE GENOMIC DNA]</scope>
    <source>
        <strain evidence="4 5">AT2.18</strain>
    </source>
</reference>
<dbReference type="GO" id="GO:0005737">
    <property type="term" value="C:cytoplasm"/>
    <property type="evidence" value="ECO:0007669"/>
    <property type="project" value="TreeGrafter"/>
</dbReference>
<keyword evidence="2" id="KW-0067">ATP-binding</keyword>
<dbReference type="InterPro" id="IPR041664">
    <property type="entry name" value="AAA_16"/>
</dbReference>
<proteinExistence type="predicted"/>
<dbReference type="GO" id="GO:0003677">
    <property type="term" value="F:DNA binding"/>
    <property type="evidence" value="ECO:0007669"/>
    <property type="project" value="UniProtKB-KW"/>
</dbReference>
<evidence type="ECO:0000259" key="3">
    <source>
        <dbReference type="PROSITE" id="PS50043"/>
    </source>
</evidence>
<dbReference type="GO" id="GO:0005524">
    <property type="term" value="F:ATP binding"/>
    <property type="evidence" value="ECO:0007669"/>
    <property type="project" value="UniProtKB-KW"/>
</dbReference>
<dbReference type="AlphaFoldDB" id="A0A839QA11"/>
<dbReference type="GO" id="GO:0006355">
    <property type="term" value="P:regulation of DNA-templated transcription"/>
    <property type="evidence" value="ECO:0007669"/>
    <property type="project" value="InterPro"/>
</dbReference>
<dbReference type="Gene3D" id="1.10.10.10">
    <property type="entry name" value="Winged helix-like DNA-binding domain superfamily/Winged helix DNA-binding domain"/>
    <property type="match status" value="1"/>
</dbReference>
<dbReference type="Pfam" id="PF00196">
    <property type="entry name" value="GerE"/>
    <property type="match status" value="1"/>
</dbReference>
<dbReference type="PANTHER" id="PTHR16305">
    <property type="entry name" value="TESTICULAR SOLUBLE ADENYLYL CYCLASE"/>
    <property type="match status" value="1"/>
</dbReference>
<dbReference type="PRINTS" id="PR00038">
    <property type="entry name" value="HTHLUXR"/>
</dbReference>
<dbReference type="PROSITE" id="PS50043">
    <property type="entry name" value="HTH_LUXR_2"/>
    <property type="match status" value="1"/>
</dbReference>
<evidence type="ECO:0000256" key="2">
    <source>
        <dbReference type="ARBA" id="ARBA00022840"/>
    </source>
</evidence>
<protein>
    <submittedName>
        <fullName evidence="4">DNA-binding CsgD family transcriptional regulator/tetratricopeptide (TPR) repeat protein</fullName>
    </submittedName>
</protein>
<dbReference type="GO" id="GO:0004016">
    <property type="term" value="F:adenylate cyclase activity"/>
    <property type="evidence" value="ECO:0007669"/>
    <property type="project" value="TreeGrafter"/>
</dbReference>
<dbReference type="InterPro" id="IPR027417">
    <property type="entry name" value="P-loop_NTPase"/>
</dbReference>
<dbReference type="InterPro" id="IPR016032">
    <property type="entry name" value="Sig_transdc_resp-reg_C-effctor"/>
</dbReference>
<dbReference type="InterPro" id="IPR036388">
    <property type="entry name" value="WH-like_DNA-bd_sf"/>
</dbReference>
<dbReference type="Gene3D" id="3.40.50.300">
    <property type="entry name" value="P-loop containing nucleotide triphosphate hydrolases"/>
    <property type="match status" value="1"/>
</dbReference>
<evidence type="ECO:0000313" key="4">
    <source>
        <dbReference type="EMBL" id="MBB2992467.1"/>
    </source>
</evidence>
<name>A0A839QA11_MYCIR</name>
<accession>A0A839QA11</accession>
<feature type="domain" description="HTH luxR-type" evidence="3">
    <location>
        <begin position="842"/>
        <end position="907"/>
    </location>
</feature>
<keyword evidence="5" id="KW-1185">Reference proteome</keyword>
<dbReference type="InterPro" id="IPR000792">
    <property type="entry name" value="Tscrpt_reg_LuxR_C"/>
</dbReference>
<keyword evidence="4" id="KW-0238">DNA-binding</keyword>
<dbReference type="SMART" id="SM00421">
    <property type="entry name" value="HTH_LUXR"/>
    <property type="match status" value="1"/>
</dbReference>
<organism evidence="4 5">
    <name type="scientific">Mycolicibacterium iranicum</name>
    <name type="common">Mycobacterium iranicum</name>
    <dbReference type="NCBI Taxonomy" id="912594"/>
    <lineage>
        <taxon>Bacteria</taxon>
        <taxon>Bacillati</taxon>
        <taxon>Actinomycetota</taxon>
        <taxon>Actinomycetes</taxon>
        <taxon>Mycobacteriales</taxon>
        <taxon>Mycobacteriaceae</taxon>
        <taxon>Mycolicibacterium</taxon>
    </lineage>
</organism>
<dbReference type="EMBL" id="JACHVU010000010">
    <property type="protein sequence ID" value="MBB2992467.1"/>
    <property type="molecule type" value="Genomic_DNA"/>
</dbReference>
<keyword evidence="1" id="KW-0547">Nucleotide-binding</keyword>
<comment type="caution">
    <text evidence="4">The sequence shown here is derived from an EMBL/GenBank/DDBJ whole genome shotgun (WGS) entry which is preliminary data.</text>
</comment>
<dbReference type="PANTHER" id="PTHR16305:SF35">
    <property type="entry name" value="TRANSCRIPTIONAL ACTIVATOR DOMAIN"/>
    <property type="match status" value="1"/>
</dbReference>
<dbReference type="RefSeq" id="WP_183471215.1">
    <property type="nucleotide sequence ID" value="NZ_JACHVU010000010.1"/>
</dbReference>
<dbReference type="Proteomes" id="UP000550501">
    <property type="component" value="Unassembled WGS sequence"/>
</dbReference>
<dbReference type="CDD" id="cd06170">
    <property type="entry name" value="LuxR_C_like"/>
    <property type="match status" value="1"/>
</dbReference>